<dbReference type="Gene3D" id="2.30.110.10">
    <property type="entry name" value="Electron Transport, Fmn-binding Protein, Chain A"/>
    <property type="match status" value="1"/>
</dbReference>
<organism evidence="6 7">
    <name type="scientific">Leucothrix arctica</name>
    <dbReference type="NCBI Taxonomy" id="1481894"/>
    <lineage>
        <taxon>Bacteria</taxon>
        <taxon>Pseudomonadati</taxon>
        <taxon>Pseudomonadota</taxon>
        <taxon>Gammaproteobacteria</taxon>
        <taxon>Thiotrichales</taxon>
        <taxon>Thiotrichaceae</taxon>
        <taxon>Leucothrix</taxon>
    </lineage>
</organism>
<dbReference type="InterPro" id="IPR012349">
    <property type="entry name" value="Split_barrel_FMN-bd"/>
</dbReference>
<dbReference type="AlphaFoldDB" id="A0A317CM08"/>
<dbReference type="PANTHER" id="PTHR33798:SF5">
    <property type="entry name" value="FLAVIN REDUCTASE LIKE DOMAIN-CONTAINING PROTEIN"/>
    <property type="match status" value="1"/>
</dbReference>
<reference evidence="6 7" key="1">
    <citation type="submission" date="2018-05" db="EMBL/GenBank/DDBJ databases">
        <title>Leucothrix arctica sp. nov., isolated from Arctic seawater.</title>
        <authorList>
            <person name="Choi A."/>
            <person name="Baek K."/>
        </authorList>
    </citation>
    <scope>NUCLEOTIDE SEQUENCE [LARGE SCALE GENOMIC DNA]</scope>
    <source>
        <strain evidence="6 7">IMCC9719</strain>
    </source>
</reference>
<evidence type="ECO:0000313" key="7">
    <source>
        <dbReference type="Proteomes" id="UP000245506"/>
    </source>
</evidence>
<evidence type="ECO:0000313" key="6">
    <source>
        <dbReference type="EMBL" id="PWQ99625.1"/>
    </source>
</evidence>
<evidence type="ECO:0000256" key="4">
    <source>
        <dbReference type="ARBA" id="ARBA00038054"/>
    </source>
</evidence>
<evidence type="ECO:0000256" key="1">
    <source>
        <dbReference type="ARBA" id="ARBA00001917"/>
    </source>
</evidence>
<accession>A0A317CM08</accession>
<proteinExistence type="inferred from homology"/>
<gene>
    <name evidence="6" type="ORF">DKT75_00710</name>
</gene>
<dbReference type="RefSeq" id="WP_109821520.1">
    <property type="nucleotide sequence ID" value="NZ_QGKL01000004.1"/>
</dbReference>
<dbReference type="EMBL" id="QGKL01000004">
    <property type="protein sequence ID" value="PWQ99625.1"/>
    <property type="molecule type" value="Genomic_DNA"/>
</dbReference>
<protein>
    <submittedName>
        <fullName evidence="6">Protein/domain typically associated with flavoprotein oxygenase, DIM6/NTAB family protein</fullName>
    </submittedName>
</protein>
<keyword evidence="7" id="KW-1185">Reference proteome</keyword>
<evidence type="ECO:0000259" key="5">
    <source>
        <dbReference type="SMART" id="SM00903"/>
    </source>
</evidence>
<dbReference type="PANTHER" id="PTHR33798">
    <property type="entry name" value="FLAVOPROTEIN OXYGENASE"/>
    <property type="match status" value="1"/>
</dbReference>
<dbReference type="OrthoDB" id="9794638at2"/>
<dbReference type="SUPFAM" id="SSF50475">
    <property type="entry name" value="FMN-binding split barrel"/>
    <property type="match status" value="1"/>
</dbReference>
<comment type="similarity">
    <text evidence="4">Belongs to the flavoredoxin family.</text>
</comment>
<dbReference type="InterPro" id="IPR002563">
    <property type="entry name" value="Flavin_Rdtase-like_dom"/>
</dbReference>
<dbReference type="GO" id="GO:0016646">
    <property type="term" value="F:oxidoreductase activity, acting on the CH-NH group of donors, NAD or NADP as acceptor"/>
    <property type="evidence" value="ECO:0007669"/>
    <property type="project" value="UniProtKB-ARBA"/>
</dbReference>
<name>A0A317CM08_9GAMM</name>
<evidence type="ECO:0000256" key="3">
    <source>
        <dbReference type="ARBA" id="ARBA00022643"/>
    </source>
</evidence>
<dbReference type="Proteomes" id="UP000245506">
    <property type="component" value="Unassembled WGS sequence"/>
</dbReference>
<keyword evidence="2" id="KW-0285">Flavoprotein</keyword>
<sequence length="203" mass="22396">MYIDFSKLSPTQTYHTIIQTVIPRPIAWVLTENDNGSHNLAPFSFFAPVSSSPPILMISVGNKSENDKKDTARNIIEKKQCVVHIADQSLVEPMNASAQSLGYDESEIELLGLTTVEFEGSALPRLKAAPVAYACEFYEMKVIGDAPMSLLFLEIKHAYINDEIAQQGEDRLSIDAGKLDPLARLGGNDYSGLSESYTLERKP</sequence>
<dbReference type="Pfam" id="PF01613">
    <property type="entry name" value="Flavin_Reduct"/>
    <property type="match status" value="1"/>
</dbReference>
<dbReference type="SMART" id="SM00903">
    <property type="entry name" value="Flavin_Reduct"/>
    <property type="match status" value="1"/>
</dbReference>
<comment type="cofactor">
    <cofactor evidence="1">
        <name>FMN</name>
        <dbReference type="ChEBI" id="CHEBI:58210"/>
    </cofactor>
</comment>
<evidence type="ECO:0000256" key="2">
    <source>
        <dbReference type="ARBA" id="ARBA00022630"/>
    </source>
</evidence>
<keyword evidence="3" id="KW-0288">FMN</keyword>
<comment type="caution">
    <text evidence="6">The sequence shown here is derived from an EMBL/GenBank/DDBJ whole genome shotgun (WGS) entry which is preliminary data.</text>
</comment>
<feature type="domain" description="Flavin reductase like" evidence="5">
    <location>
        <begin position="19"/>
        <end position="172"/>
    </location>
</feature>
<dbReference type="GO" id="GO:0010181">
    <property type="term" value="F:FMN binding"/>
    <property type="evidence" value="ECO:0007669"/>
    <property type="project" value="InterPro"/>
</dbReference>